<dbReference type="InterPro" id="IPR013611">
    <property type="entry name" value="Transp-assoc_OB_typ2"/>
</dbReference>
<keyword evidence="3 5" id="KW-0067">ATP-binding</keyword>
<dbReference type="GO" id="GO:0005524">
    <property type="term" value="F:ATP binding"/>
    <property type="evidence" value="ECO:0007669"/>
    <property type="project" value="UniProtKB-KW"/>
</dbReference>
<dbReference type="InterPro" id="IPR017871">
    <property type="entry name" value="ABC_transporter-like_CS"/>
</dbReference>
<evidence type="ECO:0000256" key="1">
    <source>
        <dbReference type="ARBA" id="ARBA00022448"/>
    </source>
</evidence>
<dbReference type="InterPro" id="IPR008995">
    <property type="entry name" value="Mo/tungstate-bd_C_term_dom"/>
</dbReference>
<proteinExistence type="predicted"/>
<dbReference type="SUPFAM" id="SSF52540">
    <property type="entry name" value="P-loop containing nucleoside triphosphate hydrolases"/>
    <property type="match status" value="1"/>
</dbReference>
<dbReference type="Proteomes" id="UP001550044">
    <property type="component" value="Unassembled WGS sequence"/>
</dbReference>
<reference evidence="5 6" key="1">
    <citation type="submission" date="2024-06" db="EMBL/GenBank/DDBJ databases">
        <title>The Natural Products Discovery Center: Release of the First 8490 Sequenced Strains for Exploring Actinobacteria Biosynthetic Diversity.</title>
        <authorList>
            <person name="Kalkreuter E."/>
            <person name="Kautsar S.A."/>
            <person name="Yang D."/>
            <person name="Bader C.D."/>
            <person name="Teijaro C.N."/>
            <person name="Fluegel L."/>
            <person name="Davis C.M."/>
            <person name="Simpson J.R."/>
            <person name="Lauterbach L."/>
            <person name="Steele A.D."/>
            <person name="Gui C."/>
            <person name="Meng S."/>
            <person name="Li G."/>
            <person name="Viehrig K."/>
            <person name="Ye F."/>
            <person name="Su P."/>
            <person name="Kiefer A.F."/>
            <person name="Nichols A."/>
            <person name="Cepeda A.J."/>
            <person name="Yan W."/>
            <person name="Fan B."/>
            <person name="Jiang Y."/>
            <person name="Adhikari A."/>
            <person name="Zheng C.-J."/>
            <person name="Schuster L."/>
            <person name="Cowan T.M."/>
            <person name="Smanski M.J."/>
            <person name="Chevrette M.G."/>
            <person name="De Carvalho L.P.S."/>
            <person name="Shen B."/>
        </authorList>
    </citation>
    <scope>NUCLEOTIDE SEQUENCE [LARGE SCALE GENOMIC DNA]</scope>
    <source>
        <strain evidence="5 6">NPDC005137</strain>
    </source>
</reference>
<feature type="domain" description="ABC transporter" evidence="4">
    <location>
        <begin position="6"/>
        <end position="236"/>
    </location>
</feature>
<dbReference type="PANTHER" id="PTHR42781:SF4">
    <property type="entry name" value="SPERMIDINE_PUTRESCINE IMPORT ATP-BINDING PROTEIN POTA"/>
    <property type="match status" value="1"/>
</dbReference>
<dbReference type="InterPro" id="IPR050093">
    <property type="entry name" value="ABC_SmlMolc_Importer"/>
</dbReference>
<evidence type="ECO:0000256" key="3">
    <source>
        <dbReference type="ARBA" id="ARBA00022840"/>
    </source>
</evidence>
<evidence type="ECO:0000259" key="4">
    <source>
        <dbReference type="PROSITE" id="PS50893"/>
    </source>
</evidence>
<protein>
    <submittedName>
        <fullName evidence="5">ABC transporter ATP-binding protein</fullName>
    </submittedName>
</protein>
<keyword evidence="6" id="KW-1185">Reference proteome</keyword>
<dbReference type="InterPro" id="IPR003593">
    <property type="entry name" value="AAA+_ATPase"/>
</dbReference>
<dbReference type="SUPFAM" id="SSF50331">
    <property type="entry name" value="MOP-like"/>
    <property type="match status" value="1"/>
</dbReference>
<accession>A0ABV2U599</accession>
<sequence length="345" mass="37929">MEGMAIRLQNLRKSFGRTEAVAGVDLEIADGEFFSMLGPSGSGKTTVLRMIAGFEAPTSGTIELAGSDVTRLAPFERDVHTVFQDYALFPHMTLEQNVAYGLKVRKVPKAERLRQAREALASVRLADFGTRRPSQLSGGQRQRVALARALVGRPKVLLLDEPLGALDLKLREQMQVELKAIQREVGITFVFVTHDQEEALTMSDRIAVFNQGRVEQIGTPAQIYERPATPFVAGFVGTSNLLTDDAAEQVVGDRGTYSIRPEKIRVLKESAVADEPQHSSATGTVAEVVYLGDATRFLVDLDAGGRLTALQQNLETSSEDVAAFRGSRVTLQWHRRHNFQVPEAR</sequence>
<dbReference type="PROSITE" id="PS50893">
    <property type="entry name" value="ABC_TRANSPORTER_2"/>
    <property type="match status" value="1"/>
</dbReference>
<dbReference type="PANTHER" id="PTHR42781">
    <property type="entry name" value="SPERMIDINE/PUTRESCINE IMPORT ATP-BINDING PROTEIN POTA"/>
    <property type="match status" value="1"/>
</dbReference>
<evidence type="ECO:0000313" key="5">
    <source>
        <dbReference type="EMBL" id="MET8433023.1"/>
    </source>
</evidence>
<comment type="caution">
    <text evidence="5">The sequence shown here is derived from an EMBL/GenBank/DDBJ whole genome shotgun (WGS) entry which is preliminary data.</text>
</comment>
<dbReference type="Gene3D" id="3.40.50.300">
    <property type="entry name" value="P-loop containing nucleotide triphosphate hydrolases"/>
    <property type="match status" value="1"/>
</dbReference>
<dbReference type="Pfam" id="PF00005">
    <property type="entry name" value="ABC_tran"/>
    <property type="match status" value="1"/>
</dbReference>
<dbReference type="RefSeq" id="WP_356496864.1">
    <property type="nucleotide sequence ID" value="NZ_JBEXEF010000117.1"/>
</dbReference>
<gene>
    <name evidence="5" type="ORF">ABZV61_09480</name>
</gene>
<name>A0ABV2U599_9ACTN</name>
<keyword evidence="1" id="KW-0813">Transport</keyword>
<dbReference type="SMART" id="SM00382">
    <property type="entry name" value="AAA"/>
    <property type="match status" value="1"/>
</dbReference>
<evidence type="ECO:0000313" key="6">
    <source>
        <dbReference type="Proteomes" id="UP001550044"/>
    </source>
</evidence>
<dbReference type="EMBL" id="JBEXIP010000005">
    <property type="protein sequence ID" value="MET8433023.1"/>
    <property type="molecule type" value="Genomic_DNA"/>
</dbReference>
<dbReference type="Pfam" id="PF08402">
    <property type="entry name" value="TOBE_2"/>
    <property type="match status" value="1"/>
</dbReference>
<dbReference type="InterPro" id="IPR003439">
    <property type="entry name" value="ABC_transporter-like_ATP-bd"/>
</dbReference>
<keyword evidence="2" id="KW-0547">Nucleotide-binding</keyword>
<dbReference type="PROSITE" id="PS00211">
    <property type="entry name" value="ABC_TRANSPORTER_1"/>
    <property type="match status" value="1"/>
</dbReference>
<evidence type="ECO:0000256" key="2">
    <source>
        <dbReference type="ARBA" id="ARBA00022741"/>
    </source>
</evidence>
<dbReference type="InterPro" id="IPR027417">
    <property type="entry name" value="P-loop_NTPase"/>
</dbReference>
<organism evidence="5 6">
    <name type="scientific">Streptomyces sp. 900116325</name>
    <dbReference type="NCBI Taxonomy" id="3154295"/>
    <lineage>
        <taxon>Bacteria</taxon>
        <taxon>Bacillati</taxon>
        <taxon>Actinomycetota</taxon>
        <taxon>Actinomycetes</taxon>
        <taxon>Kitasatosporales</taxon>
        <taxon>Streptomycetaceae</taxon>
        <taxon>Streptomyces</taxon>
    </lineage>
</organism>